<dbReference type="Proteomes" id="UP000800041">
    <property type="component" value="Unassembled WGS sequence"/>
</dbReference>
<name>A0A6G1GQ90_9PEZI</name>
<sequence>MAPVQEQPRPIRPKNSCPEPVLNHPMRRLTFATFCLFLVYGFHGEDESVNTLIFETMGHSTWCGKLRDKYTEVSSGGLIFALHTF</sequence>
<dbReference type="EMBL" id="ML977179">
    <property type="protein sequence ID" value="KAF1982937.1"/>
    <property type="molecule type" value="Genomic_DNA"/>
</dbReference>
<gene>
    <name evidence="1" type="ORF">K402DRAFT_183964</name>
</gene>
<reference evidence="1" key="1">
    <citation type="journal article" date="2020" name="Stud. Mycol.">
        <title>101 Dothideomycetes genomes: a test case for predicting lifestyles and emergence of pathogens.</title>
        <authorList>
            <person name="Haridas S."/>
            <person name="Albert R."/>
            <person name="Binder M."/>
            <person name="Bloem J."/>
            <person name="Labutti K."/>
            <person name="Salamov A."/>
            <person name="Andreopoulos B."/>
            <person name="Baker S."/>
            <person name="Barry K."/>
            <person name="Bills G."/>
            <person name="Bluhm B."/>
            <person name="Cannon C."/>
            <person name="Castanera R."/>
            <person name="Culley D."/>
            <person name="Daum C."/>
            <person name="Ezra D."/>
            <person name="Gonzalez J."/>
            <person name="Henrissat B."/>
            <person name="Kuo A."/>
            <person name="Liang C."/>
            <person name="Lipzen A."/>
            <person name="Lutzoni F."/>
            <person name="Magnuson J."/>
            <person name="Mondo S."/>
            <person name="Nolan M."/>
            <person name="Ohm R."/>
            <person name="Pangilinan J."/>
            <person name="Park H.-J."/>
            <person name="Ramirez L."/>
            <person name="Alfaro M."/>
            <person name="Sun H."/>
            <person name="Tritt A."/>
            <person name="Yoshinaga Y."/>
            <person name="Zwiers L.-H."/>
            <person name="Turgeon B."/>
            <person name="Goodwin S."/>
            <person name="Spatafora J."/>
            <person name="Crous P."/>
            <person name="Grigoriev I."/>
        </authorList>
    </citation>
    <scope>NUCLEOTIDE SEQUENCE</scope>
    <source>
        <strain evidence="1">CBS 113979</strain>
    </source>
</reference>
<dbReference type="AlphaFoldDB" id="A0A6G1GQ90"/>
<protein>
    <submittedName>
        <fullName evidence="1">Uncharacterized protein</fullName>
    </submittedName>
</protein>
<evidence type="ECO:0000313" key="2">
    <source>
        <dbReference type="Proteomes" id="UP000800041"/>
    </source>
</evidence>
<accession>A0A6G1GQ90</accession>
<keyword evidence="2" id="KW-1185">Reference proteome</keyword>
<proteinExistence type="predicted"/>
<organism evidence="1 2">
    <name type="scientific">Aulographum hederae CBS 113979</name>
    <dbReference type="NCBI Taxonomy" id="1176131"/>
    <lineage>
        <taxon>Eukaryota</taxon>
        <taxon>Fungi</taxon>
        <taxon>Dikarya</taxon>
        <taxon>Ascomycota</taxon>
        <taxon>Pezizomycotina</taxon>
        <taxon>Dothideomycetes</taxon>
        <taxon>Pleosporomycetidae</taxon>
        <taxon>Aulographales</taxon>
        <taxon>Aulographaceae</taxon>
    </lineage>
</organism>
<evidence type="ECO:0000313" key="1">
    <source>
        <dbReference type="EMBL" id="KAF1982937.1"/>
    </source>
</evidence>